<sequence>MHKFLRSIGFSALQNDRETEFYLDRAIHEKYRTAFVAAESGRVVEQYQLPVAPSMGITVVGHRDPDGVFVRDYYFPYMHSYEGARTEEAGIERHTERETYAGIMEDFSSGITLIFYLCNSLEARQLKRMSVPIKPKQVFLTGMAVEGKIILPIEKRVEDEEVFQQRKREQKRLFDAARAGDEDAIETLTETDMHIMSEINRRIEEEDLYSLVESSFMPTGVECDQYAILGEIISLRIKSNVYTQENVLDLKVQCNDAIFHVCMNEKDLLGVPAIGRRFKGTVWMQGEMEFLEENK</sequence>
<name>A0A930GW26_9FIRM</name>
<protein>
    <submittedName>
        <fullName evidence="1">DUF3881 family protein</fullName>
    </submittedName>
</protein>
<evidence type="ECO:0000313" key="2">
    <source>
        <dbReference type="Proteomes" id="UP000709351"/>
    </source>
</evidence>
<dbReference type="EMBL" id="JABZRD010000016">
    <property type="protein sequence ID" value="MBF1283004.1"/>
    <property type="molecule type" value="Genomic_DNA"/>
</dbReference>
<proteinExistence type="predicted"/>
<accession>A0A930GW26</accession>
<reference evidence="1" key="1">
    <citation type="submission" date="2020-04" db="EMBL/GenBank/DDBJ databases">
        <title>Deep metagenomics examines the oral microbiome during advanced dental caries in children, revealing novel taxa and co-occurrences with host molecules.</title>
        <authorList>
            <person name="Baker J.L."/>
            <person name="Morton J.T."/>
            <person name="Dinis M."/>
            <person name="Alvarez R."/>
            <person name="Tran N.C."/>
            <person name="Knight R."/>
            <person name="Edlund A."/>
        </authorList>
    </citation>
    <scope>NUCLEOTIDE SEQUENCE</scope>
    <source>
        <strain evidence="1">JCVI_24_bin.2</strain>
    </source>
</reference>
<evidence type="ECO:0000313" key="1">
    <source>
        <dbReference type="EMBL" id="MBF1283004.1"/>
    </source>
</evidence>
<dbReference type="InterPro" id="IPR024541">
    <property type="entry name" value="DUF3881"/>
</dbReference>
<comment type="caution">
    <text evidence="1">The sequence shown here is derived from an EMBL/GenBank/DDBJ whole genome shotgun (WGS) entry which is preliminary data.</text>
</comment>
<dbReference type="AlphaFoldDB" id="A0A930GW26"/>
<organism evidence="1 2">
    <name type="scientific">Oribacterium parvum</name>
    <dbReference type="NCBI Taxonomy" id="1501329"/>
    <lineage>
        <taxon>Bacteria</taxon>
        <taxon>Bacillati</taxon>
        <taxon>Bacillota</taxon>
        <taxon>Clostridia</taxon>
        <taxon>Lachnospirales</taxon>
        <taxon>Lachnospiraceae</taxon>
        <taxon>Oribacterium</taxon>
    </lineage>
</organism>
<dbReference type="Proteomes" id="UP000709351">
    <property type="component" value="Unassembled WGS sequence"/>
</dbReference>
<gene>
    <name evidence="1" type="ORF">HXM93_00510</name>
</gene>
<dbReference type="Pfam" id="PF12997">
    <property type="entry name" value="DUF3881"/>
    <property type="match status" value="1"/>
</dbReference>